<evidence type="ECO:0000313" key="3">
    <source>
        <dbReference type="EMBL" id="SEM18318.1"/>
    </source>
</evidence>
<accession>A0A1H7WBC6</accession>
<dbReference type="Pfam" id="PF02604">
    <property type="entry name" value="PhdYeFM_antitox"/>
    <property type="match status" value="1"/>
</dbReference>
<dbReference type="RefSeq" id="WP_093882739.1">
    <property type="nucleotide sequence ID" value="NZ_FOBS01000006.1"/>
</dbReference>
<dbReference type="InterPro" id="IPR006442">
    <property type="entry name" value="Antitoxin_Phd/YefM"/>
</dbReference>
<name>A0A1H7WBC6_9BACT</name>
<dbReference type="PANTHER" id="PTHR33713:SF11">
    <property type="entry name" value="PREVENT-HOST-DEATH FAMILY PROTEIN"/>
    <property type="match status" value="1"/>
</dbReference>
<comment type="function">
    <text evidence="2">Antitoxin component of a type II toxin-antitoxin (TA) system.</text>
</comment>
<dbReference type="STRING" id="43775.SAMN04489760_10630"/>
<evidence type="ECO:0000256" key="2">
    <source>
        <dbReference type="RuleBase" id="RU362080"/>
    </source>
</evidence>
<evidence type="ECO:0000256" key="1">
    <source>
        <dbReference type="ARBA" id="ARBA00009981"/>
    </source>
</evidence>
<proteinExistence type="inferred from homology"/>
<dbReference type="AlphaFoldDB" id="A0A1H7WBC6"/>
<comment type="similarity">
    <text evidence="1 2">Belongs to the phD/YefM antitoxin family.</text>
</comment>
<dbReference type="Gene3D" id="3.40.1620.10">
    <property type="entry name" value="YefM-like domain"/>
    <property type="match status" value="1"/>
</dbReference>
<dbReference type="InterPro" id="IPR051405">
    <property type="entry name" value="phD/YefM_antitoxin"/>
</dbReference>
<dbReference type="InterPro" id="IPR036165">
    <property type="entry name" value="YefM-like_sf"/>
</dbReference>
<dbReference type="EMBL" id="FOBS01000006">
    <property type="protein sequence ID" value="SEM18318.1"/>
    <property type="molecule type" value="Genomic_DNA"/>
</dbReference>
<gene>
    <name evidence="3" type="ORF">SAMN04489760_10630</name>
</gene>
<dbReference type="SUPFAM" id="SSF143120">
    <property type="entry name" value="YefM-like"/>
    <property type="match status" value="1"/>
</dbReference>
<dbReference type="PANTHER" id="PTHR33713">
    <property type="entry name" value="ANTITOXIN YAFN-RELATED"/>
    <property type="match status" value="1"/>
</dbReference>
<protein>
    <recommendedName>
        <fullName evidence="2">Antitoxin</fullName>
    </recommendedName>
</protein>
<dbReference type="OrthoDB" id="7069202at2"/>
<reference evidence="3 4" key="1">
    <citation type="submission" date="2016-10" db="EMBL/GenBank/DDBJ databases">
        <authorList>
            <person name="de Groot N.N."/>
        </authorList>
    </citation>
    <scope>NUCLEOTIDE SEQUENCE [LARGE SCALE GENOMIC DNA]</scope>
    <source>
        <strain evidence="3 4">DSM 8423</strain>
    </source>
</reference>
<keyword evidence="4" id="KW-1185">Reference proteome</keyword>
<organism evidence="3 4">
    <name type="scientific">Syntrophus gentianae</name>
    <dbReference type="NCBI Taxonomy" id="43775"/>
    <lineage>
        <taxon>Bacteria</taxon>
        <taxon>Pseudomonadati</taxon>
        <taxon>Thermodesulfobacteriota</taxon>
        <taxon>Syntrophia</taxon>
        <taxon>Syntrophales</taxon>
        <taxon>Syntrophaceae</taxon>
        <taxon>Syntrophus</taxon>
    </lineage>
</organism>
<dbReference type="NCBIfam" id="TIGR01552">
    <property type="entry name" value="phd_fam"/>
    <property type="match status" value="1"/>
</dbReference>
<evidence type="ECO:0000313" key="4">
    <source>
        <dbReference type="Proteomes" id="UP000198744"/>
    </source>
</evidence>
<sequence>MNIINDIKPVTYLKSKAADLLNQINETHRPVIITQNGEPRAVLQDPESYENMRNAIGILKLISQGEADIRCGRTKRQERVFKEIEDSLNESLNE</sequence>
<dbReference type="Proteomes" id="UP000198744">
    <property type="component" value="Unassembled WGS sequence"/>
</dbReference>